<proteinExistence type="predicted"/>
<accession>A0A840VYQ4</accession>
<sequence length="153" mass="17437">MASETQDTRSTALAAIEDFLTGRLENTQNLSRAARADGRAADVPGQELEALRARELAAWQEEGFLSHLNAAAIVEEYYGRRVAQARRELRRERPARKERYARARDAYRRITAERQAVHLWLLDQGWDTNLNNAVTEEADGVAGHYLNGEYRRP</sequence>
<dbReference type="AlphaFoldDB" id="A0A840VYQ4"/>
<gene>
    <name evidence="1" type="ORF">HNR07_000767</name>
</gene>
<organism evidence="1 2">
    <name type="scientific">Nocardiopsis metallicus</name>
    <dbReference type="NCBI Taxonomy" id="179819"/>
    <lineage>
        <taxon>Bacteria</taxon>
        <taxon>Bacillati</taxon>
        <taxon>Actinomycetota</taxon>
        <taxon>Actinomycetes</taxon>
        <taxon>Streptosporangiales</taxon>
        <taxon>Nocardiopsidaceae</taxon>
        <taxon>Nocardiopsis</taxon>
    </lineage>
</organism>
<name>A0A840VYQ4_9ACTN</name>
<dbReference type="Proteomes" id="UP000579647">
    <property type="component" value="Unassembled WGS sequence"/>
</dbReference>
<evidence type="ECO:0000313" key="1">
    <source>
        <dbReference type="EMBL" id="MBB5489630.1"/>
    </source>
</evidence>
<evidence type="ECO:0000313" key="2">
    <source>
        <dbReference type="Proteomes" id="UP000579647"/>
    </source>
</evidence>
<protein>
    <submittedName>
        <fullName evidence="1">Uncharacterized protein</fullName>
    </submittedName>
</protein>
<reference evidence="1 2" key="1">
    <citation type="submission" date="2020-08" db="EMBL/GenBank/DDBJ databases">
        <title>Sequencing the genomes of 1000 actinobacteria strains.</title>
        <authorList>
            <person name="Klenk H.-P."/>
        </authorList>
    </citation>
    <scope>NUCLEOTIDE SEQUENCE [LARGE SCALE GENOMIC DNA]</scope>
    <source>
        <strain evidence="1 2">DSM 44598</strain>
    </source>
</reference>
<dbReference type="RefSeq" id="WP_184361974.1">
    <property type="nucleotide sequence ID" value="NZ_BAAAKM010000100.1"/>
</dbReference>
<dbReference type="EMBL" id="JACHDO010000001">
    <property type="protein sequence ID" value="MBB5489630.1"/>
    <property type="molecule type" value="Genomic_DNA"/>
</dbReference>
<comment type="caution">
    <text evidence="1">The sequence shown here is derived from an EMBL/GenBank/DDBJ whole genome shotgun (WGS) entry which is preliminary data.</text>
</comment>
<keyword evidence="2" id="KW-1185">Reference proteome</keyword>